<accession>A0A0E4BMT1</accession>
<reference evidence="1 2" key="1">
    <citation type="submission" date="2014-11" db="EMBL/GenBank/DDBJ databases">
        <title>Symbiosis island explosion on the genome of extra-slow-growing strains of soybean bradyrhizobia with massive insertion sequences.</title>
        <authorList>
            <person name="Iida T."/>
            <person name="Minamisawa K."/>
        </authorList>
    </citation>
    <scope>NUCLEOTIDE SEQUENCE [LARGE SCALE GENOMIC DNA]</scope>
    <source>
        <strain evidence="1 2">NK6</strain>
    </source>
</reference>
<dbReference type="Proteomes" id="UP000063308">
    <property type="component" value="Chromosome"/>
</dbReference>
<organism evidence="1 2">
    <name type="scientific">Bradyrhizobium diazoefficiens</name>
    <dbReference type="NCBI Taxonomy" id="1355477"/>
    <lineage>
        <taxon>Bacteria</taxon>
        <taxon>Pseudomonadati</taxon>
        <taxon>Pseudomonadota</taxon>
        <taxon>Alphaproteobacteria</taxon>
        <taxon>Hyphomicrobiales</taxon>
        <taxon>Nitrobacteraceae</taxon>
        <taxon>Bradyrhizobium</taxon>
    </lineage>
</organism>
<proteinExistence type="predicted"/>
<protein>
    <submittedName>
        <fullName evidence="1">Uncharacterized protein</fullName>
    </submittedName>
</protein>
<dbReference type="AlphaFoldDB" id="A0A0E4BMT1"/>
<name>A0A0E4BMT1_9BRAD</name>
<sequence>MAPRHLIPATDAIERPREEFERRIKIKTVCHQRPPRQCRPGLLTPGQINMRKVDGWRPLTTNPSIGNLGRA</sequence>
<evidence type="ECO:0000313" key="1">
    <source>
        <dbReference type="EMBL" id="BAR55698.1"/>
    </source>
</evidence>
<dbReference type="EMBL" id="AP014685">
    <property type="protein sequence ID" value="BAR55698.1"/>
    <property type="molecule type" value="Genomic_DNA"/>
</dbReference>
<gene>
    <name evidence="1" type="ORF">NK6_2517</name>
</gene>
<evidence type="ECO:0000313" key="2">
    <source>
        <dbReference type="Proteomes" id="UP000063308"/>
    </source>
</evidence>